<keyword evidence="4 6" id="KW-0479">Metal-binding</keyword>
<evidence type="ECO:0000256" key="4">
    <source>
        <dbReference type="ARBA" id="ARBA00022723"/>
    </source>
</evidence>
<evidence type="ECO:0000313" key="7">
    <source>
        <dbReference type="EMBL" id="RTR33473.1"/>
    </source>
</evidence>
<evidence type="ECO:0000313" key="8">
    <source>
        <dbReference type="Proteomes" id="UP000282060"/>
    </source>
</evidence>
<accession>A0A3S0IXD1</accession>
<evidence type="ECO:0000256" key="6">
    <source>
        <dbReference type="PIRSR" id="PIRSR601486-1"/>
    </source>
</evidence>
<dbReference type="InterPro" id="IPR009050">
    <property type="entry name" value="Globin-like_sf"/>
</dbReference>
<dbReference type="Gene3D" id="1.10.490.10">
    <property type="entry name" value="Globins"/>
    <property type="match status" value="1"/>
</dbReference>
<feature type="binding site" description="distal binding residue" evidence="6">
    <location>
        <position position="72"/>
    </location>
    <ligand>
        <name>heme</name>
        <dbReference type="ChEBI" id="CHEBI:30413"/>
    </ligand>
    <ligandPart>
        <name>Fe</name>
        <dbReference type="ChEBI" id="CHEBI:18248"/>
    </ligandPart>
</feature>
<evidence type="ECO:0000256" key="3">
    <source>
        <dbReference type="ARBA" id="ARBA00022617"/>
    </source>
</evidence>
<sequence>MSDASLYERLGGEGKIALIAADIFDTHAANPTIASRYKDSDRERVIKVVTEFLCSGTGGPQDYTGKNMLDAHRAMNINEREYMAVLDDIIVALDKNDVGEREKQEMLMIAYSIKAEIIGV</sequence>
<evidence type="ECO:0000256" key="5">
    <source>
        <dbReference type="ARBA" id="ARBA00023004"/>
    </source>
</evidence>
<organism evidence="7 8">
    <name type="scientific">Shewanella atlantica</name>
    <dbReference type="NCBI Taxonomy" id="271099"/>
    <lineage>
        <taxon>Bacteria</taxon>
        <taxon>Pseudomonadati</taxon>
        <taxon>Pseudomonadota</taxon>
        <taxon>Gammaproteobacteria</taxon>
        <taxon>Alteromonadales</taxon>
        <taxon>Shewanellaceae</taxon>
        <taxon>Shewanella</taxon>
    </lineage>
</organism>
<dbReference type="Proteomes" id="UP000282060">
    <property type="component" value="Unassembled WGS sequence"/>
</dbReference>
<reference evidence="7 8" key="1">
    <citation type="submission" date="2018-12" db="EMBL/GenBank/DDBJ databases">
        <authorList>
            <person name="Yu L."/>
        </authorList>
    </citation>
    <scope>NUCLEOTIDE SEQUENCE [LARGE SCALE GENOMIC DNA]</scope>
    <source>
        <strain evidence="7 8">HAW-EB5</strain>
    </source>
</reference>
<keyword evidence="8" id="KW-1185">Reference proteome</keyword>
<keyword evidence="5 6" id="KW-0408">Iron</keyword>
<proteinExistence type="predicted"/>
<dbReference type="Pfam" id="PF01152">
    <property type="entry name" value="Bac_globin"/>
    <property type="match status" value="1"/>
</dbReference>
<dbReference type="OrthoDB" id="9795814at2"/>
<dbReference type="GO" id="GO:0019825">
    <property type="term" value="F:oxygen binding"/>
    <property type="evidence" value="ECO:0007669"/>
    <property type="project" value="InterPro"/>
</dbReference>
<dbReference type="GO" id="GO:0046872">
    <property type="term" value="F:metal ion binding"/>
    <property type="evidence" value="ECO:0007669"/>
    <property type="project" value="UniProtKB-KW"/>
</dbReference>
<dbReference type="EMBL" id="RXNV01000002">
    <property type="protein sequence ID" value="RTR33473.1"/>
    <property type="molecule type" value="Genomic_DNA"/>
</dbReference>
<keyword evidence="2" id="KW-0813">Transport</keyword>
<dbReference type="GO" id="GO:0015671">
    <property type="term" value="P:oxygen transport"/>
    <property type="evidence" value="ECO:0007669"/>
    <property type="project" value="InterPro"/>
</dbReference>
<dbReference type="PROSITE" id="PS01213">
    <property type="entry name" value="GLOBIN_FAM_2"/>
    <property type="match status" value="1"/>
</dbReference>
<dbReference type="InterPro" id="IPR019795">
    <property type="entry name" value="Globin_bac-like_CS"/>
</dbReference>
<comment type="caution">
    <text evidence="7">The sequence shown here is derived from an EMBL/GenBank/DDBJ whole genome shotgun (WGS) entry which is preliminary data.</text>
</comment>
<comment type="cofactor">
    <cofactor evidence="1">
        <name>heme</name>
        <dbReference type="ChEBI" id="CHEBI:30413"/>
    </cofactor>
</comment>
<gene>
    <name evidence="7" type="ORF">EKG39_07015</name>
</gene>
<evidence type="ECO:0000256" key="1">
    <source>
        <dbReference type="ARBA" id="ARBA00001971"/>
    </source>
</evidence>
<dbReference type="CDD" id="cd00454">
    <property type="entry name" value="TrHb1_N"/>
    <property type="match status" value="1"/>
</dbReference>
<dbReference type="RefSeq" id="WP_126505028.1">
    <property type="nucleotide sequence ID" value="NZ_RXNV01000002.1"/>
</dbReference>
<dbReference type="AlphaFoldDB" id="A0A3S0IXD1"/>
<keyword evidence="3 6" id="KW-0349">Heme</keyword>
<name>A0A3S0IXD1_9GAMM</name>
<protein>
    <submittedName>
        <fullName evidence="7">Group 1 truncated hemoglobin</fullName>
    </submittedName>
</protein>
<dbReference type="GO" id="GO:0020037">
    <property type="term" value="F:heme binding"/>
    <property type="evidence" value="ECO:0007669"/>
    <property type="project" value="InterPro"/>
</dbReference>
<dbReference type="SUPFAM" id="SSF46458">
    <property type="entry name" value="Globin-like"/>
    <property type="match status" value="1"/>
</dbReference>
<evidence type="ECO:0000256" key="2">
    <source>
        <dbReference type="ARBA" id="ARBA00022448"/>
    </source>
</evidence>
<dbReference type="InterPro" id="IPR001486">
    <property type="entry name" value="Hemoglobin_trunc"/>
</dbReference>
<dbReference type="InterPro" id="IPR012292">
    <property type="entry name" value="Globin/Proto"/>
</dbReference>